<organism evidence="4 5">
    <name type="scientific">Sesamum indicum</name>
    <name type="common">Oriental sesame</name>
    <name type="synonym">Sesamum orientale</name>
    <dbReference type="NCBI Taxonomy" id="4182"/>
    <lineage>
        <taxon>Eukaryota</taxon>
        <taxon>Viridiplantae</taxon>
        <taxon>Streptophyta</taxon>
        <taxon>Embryophyta</taxon>
        <taxon>Tracheophyta</taxon>
        <taxon>Spermatophyta</taxon>
        <taxon>Magnoliopsida</taxon>
        <taxon>eudicotyledons</taxon>
        <taxon>Gunneridae</taxon>
        <taxon>Pentapetalae</taxon>
        <taxon>asterids</taxon>
        <taxon>lamiids</taxon>
        <taxon>Lamiales</taxon>
        <taxon>Pedaliaceae</taxon>
        <taxon>Sesamum</taxon>
    </lineage>
</organism>
<dbReference type="GO" id="GO:0019901">
    <property type="term" value="F:protein kinase binding"/>
    <property type="evidence" value="ECO:0007669"/>
    <property type="project" value="InterPro"/>
</dbReference>
<dbReference type="Pfam" id="PF08613">
    <property type="entry name" value="Cyclin"/>
    <property type="match status" value="1"/>
</dbReference>
<dbReference type="KEGG" id="sind:105160667"/>
<dbReference type="InterPro" id="IPR013922">
    <property type="entry name" value="Cyclin_PHO80-like"/>
</dbReference>
<dbReference type="GeneID" id="105160667"/>
<dbReference type="InterPro" id="IPR036915">
    <property type="entry name" value="Cyclin-like_sf"/>
</dbReference>
<dbReference type="RefSeq" id="XP_011076450.1">
    <property type="nucleotide sequence ID" value="XM_011078148.2"/>
</dbReference>
<proteinExistence type="inferred from homology"/>
<dbReference type="Gene3D" id="1.10.472.10">
    <property type="entry name" value="Cyclin-like"/>
    <property type="match status" value="1"/>
</dbReference>
<dbReference type="InParanoid" id="A0A6I9T344"/>
<accession>A0A6I9T344</accession>
<evidence type="ECO:0000256" key="1">
    <source>
        <dbReference type="ARBA" id="ARBA00007215"/>
    </source>
</evidence>
<dbReference type="PANTHER" id="PTHR15615:SF101">
    <property type="entry name" value="CYCLIN-U4-1"/>
    <property type="match status" value="1"/>
</dbReference>
<keyword evidence="2" id="KW-0132">Cell division</keyword>
<evidence type="ECO:0000313" key="5">
    <source>
        <dbReference type="RefSeq" id="XP_011076450.1"/>
    </source>
</evidence>
<keyword evidence="4" id="KW-1185">Reference proteome</keyword>
<dbReference type="SUPFAM" id="SSF47954">
    <property type="entry name" value="Cyclin-like"/>
    <property type="match status" value="1"/>
</dbReference>
<comment type="similarity">
    <text evidence="1">Belongs to the cyclin family. Cyclin U/P subfamily.</text>
</comment>
<protein>
    <submittedName>
        <fullName evidence="5">Cyclin-U4-1-like</fullName>
    </submittedName>
</protein>
<sequence length="203" mass="23039">MAELESPAVMLKVIKFLSSLLQRVAEANDVFRCFDAQKISIFHGLTRPTISIQCYLERIFKYANCSPSCFIVAYVYLDRFSQRQPLLPINSFNVHRLLIASVLVSAKFMDDIFYNNAYYAKVGGISTAEMNLLEVDFLFGLGFELNVSTATFHRYNSYLQREMLLEFPPLAAAPSPLGLGRTEKLRFCVNNEGSTHQQQQLAV</sequence>
<dbReference type="OrthoDB" id="337735at2759"/>
<dbReference type="AlphaFoldDB" id="A0A6I9T344"/>
<gene>
    <name evidence="5" type="primary">LOC105160667</name>
</gene>
<dbReference type="PANTHER" id="PTHR15615">
    <property type="match status" value="1"/>
</dbReference>
<dbReference type="CDD" id="cd20604">
    <property type="entry name" value="CYCLIN_AtCycU-like"/>
    <property type="match status" value="1"/>
</dbReference>
<dbReference type="GO" id="GO:0051301">
    <property type="term" value="P:cell division"/>
    <property type="evidence" value="ECO:0007669"/>
    <property type="project" value="UniProtKB-KW"/>
</dbReference>
<evidence type="ECO:0000313" key="4">
    <source>
        <dbReference type="Proteomes" id="UP000504604"/>
    </source>
</evidence>
<dbReference type="Proteomes" id="UP000504604">
    <property type="component" value="Linkage group LG4"/>
</dbReference>
<dbReference type="Gramene" id="SIN_1016749.t">
    <property type="protein sequence ID" value="SIN_1016749.t"/>
    <property type="gene ID" value="SIN_1016749"/>
</dbReference>
<evidence type="ECO:0000256" key="2">
    <source>
        <dbReference type="ARBA" id="ARBA00022618"/>
    </source>
</evidence>
<name>A0A6I9T344_SESIN</name>
<reference evidence="5" key="1">
    <citation type="submission" date="2025-08" db="UniProtKB">
        <authorList>
            <consortium name="RefSeq"/>
        </authorList>
    </citation>
    <scope>IDENTIFICATION</scope>
</reference>
<evidence type="ECO:0000256" key="3">
    <source>
        <dbReference type="ARBA" id="ARBA00023306"/>
    </source>
</evidence>
<keyword evidence="3" id="KW-0131">Cell cycle</keyword>